<dbReference type="InterPro" id="IPR001031">
    <property type="entry name" value="Thioesterase"/>
</dbReference>
<dbReference type="Proteomes" id="UP000194204">
    <property type="component" value="Unassembled WGS sequence"/>
</dbReference>
<keyword evidence="2" id="KW-1133">Transmembrane helix</keyword>
<dbReference type="Gene3D" id="3.40.50.1820">
    <property type="entry name" value="alpha/beta hydrolase"/>
    <property type="match status" value="1"/>
</dbReference>
<dbReference type="AlphaFoldDB" id="A0A1Y2SNZ3"/>
<dbReference type="InterPro" id="IPR012223">
    <property type="entry name" value="TEII"/>
</dbReference>
<dbReference type="GO" id="GO:0008610">
    <property type="term" value="P:lipid biosynthetic process"/>
    <property type="evidence" value="ECO:0007669"/>
    <property type="project" value="TreeGrafter"/>
</dbReference>
<proteinExistence type="inferred from homology"/>
<gene>
    <name evidence="4" type="ORF">Xbed_01040</name>
</gene>
<keyword evidence="5" id="KW-1185">Reference proteome</keyword>
<evidence type="ECO:0000313" key="5">
    <source>
        <dbReference type="Proteomes" id="UP000194204"/>
    </source>
</evidence>
<evidence type="ECO:0000256" key="2">
    <source>
        <dbReference type="SAM" id="Phobius"/>
    </source>
</evidence>
<protein>
    <submittedName>
        <fullName evidence="4">Pyochelin biosynthetic protein PchC</fullName>
    </submittedName>
</protein>
<dbReference type="STRING" id="40578.Xbed_01040"/>
<dbReference type="RefSeq" id="WP_086111863.1">
    <property type="nucleotide sequence ID" value="NZ_CAWNHF010000167.1"/>
</dbReference>
<dbReference type="EMBL" id="MUBK01000006">
    <property type="protein sequence ID" value="OTA20790.1"/>
    <property type="molecule type" value="Genomic_DNA"/>
</dbReference>
<organism evidence="4 5">
    <name type="scientific">Xenorhabdus beddingii</name>
    <dbReference type="NCBI Taxonomy" id="40578"/>
    <lineage>
        <taxon>Bacteria</taxon>
        <taxon>Pseudomonadati</taxon>
        <taxon>Pseudomonadota</taxon>
        <taxon>Gammaproteobacteria</taxon>
        <taxon>Enterobacterales</taxon>
        <taxon>Morganellaceae</taxon>
        <taxon>Xenorhabdus</taxon>
    </lineage>
</organism>
<accession>A0A1Y2SNZ3</accession>
<comment type="similarity">
    <text evidence="1">Belongs to the thioesterase family.</text>
</comment>
<name>A0A1Y2SNZ3_9GAMM</name>
<dbReference type="Pfam" id="PF00975">
    <property type="entry name" value="Thioesterase"/>
    <property type="match status" value="1"/>
</dbReference>
<reference evidence="4 5" key="1">
    <citation type="submission" date="2017-01" db="EMBL/GenBank/DDBJ databases">
        <title>Deconstructing symbiosis and pathogenesis requirements using a combined genomic-metabolomic approach.</title>
        <authorList>
            <person name="Tobias N.J."/>
            <person name="Wolff H."/>
            <person name="Djahanschiri B."/>
            <person name="Ebersberger I."/>
            <person name="Bode H.B."/>
        </authorList>
    </citation>
    <scope>NUCLEOTIDE SEQUENCE [LARGE SCALE GENOMIC DNA]</scope>
    <source>
        <strain evidence="4 5">DSM 4764</strain>
    </source>
</reference>
<feature type="transmembrane region" description="Helical" evidence="2">
    <location>
        <begin position="83"/>
        <end position="108"/>
    </location>
</feature>
<comment type="caution">
    <text evidence="4">The sequence shown here is derived from an EMBL/GenBank/DDBJ whole genome shotgun (WGS) entry which is preliminary data.</text>
</comment>
<dbReference type="PANTHER" id="PTHR11487">
    <property type="entry name" value="THIOESTERASE"/>
    <property type="match status" value="1"/>
</dbReference>
<evidence type="ECO:0000313" key="4">
    <source>
        <dbReference type="EMBL" id="OTA20790.1"/>
    </source>
</evidence>
<keyword evidence="2" id="KW-0472">Membrane</keyword>
<dbReference type="InterPro" id="IPR029058">
    <property type="entry name" value="AB_hydrolase_fold"/>
</dbReference>
<dbReference type="PANTHER" id="PTHR11487:SF0">
    <property type="entry name" value="S-ACYL FATTY ACID SYNTHASE THIOESTERASE, MEDIUM CHAIN"/>
    <property type="match status" value="1"/>
</dbReference>
<evidence type="ECO:0000259" key="3">
    <source>
        <dbReference type="Pfam" id="PF00975"/>
    </source>
</evidence>
<sequence length="261" mass="29036">MKHFETLNESAVRLSMTSTAPVRHQLVIFPHAGGSVDFYRSWRDYLPPDVDLLVMQYPQVPQDEAITDWNDPHAAIRRCTRSLFNLLGIAPITLFGHSMGALLALHVASAMTESRFRIEQLIVSSQHTPSSLQKLLKTDNDVDCLKNRALVLGEVAGMNTLDETTQNFLGMLIHQDLVLLRQLAVLPVGELPTTRIFGGEEDPMIGLSNLKKWGCFLSRNATPETFPGGHFYFCGQVQSVLDAILRQGRMSPTSSTTNTNM</sequence>
<feature type="domain" description="Thioesterase" evidence="3">
    <location>
        <begin position="25"/>
        <end position="245"/>
    </location>
</feature>
<dbReference type="OrthoDB" id="8480037at2"/>
<evidence type="ECO:0000256" key="1">
    <source>
        <dbReference type="ARBA" id="ARBA00007169"/>
    </source>
</evidence>
<dbReference type="SUPFAM" id="SSF53474">
    <property type="entry name" value="alpha/beta-Hydrolases"/>
    <property type="match status" value="1"/>
</dbReference>
<keyword evidence="2" id="KW-0812">Transmembrane</keyword>